<dbReference type="Proteomes" id="UP001366085">
    <property type="component" value="Unassembled WGS sequence"/>
</dbReference>
<dbReference type="Gene3D" id="3.40.30.10">
    <property type="entry name" value="Glutaredoxin"/>
    <property type="match status" value="1"/>
</dbReference>
<comment type="caution">
    <text evidence="3">The sequence shown here is derived from an EMBL/GenBank/DDBJ whole genome shotgun (WGS) entry which is preliminary data.</text>
</comment>
<dbReference type="Pfam" id="PF13462">
    <property type="entry name" value="Thioredoxin_4"/>
    <property type="match status" value="1"/>
</dbReference>
<keyword evidence="1" id="KW-1133">Transmembrane helix</keyword>
<dbReference type="SUPFAM" id="SSF52833">
    <property type="entry name" value="Thioredoxin-like"/>
    <property type="match status" value="1"/>
</dbReference>
<evidence type="ECO:0000256" key="1">
    <source>
        <dbReference type="SAM" id="Phobius"/>
    </source>
</evidence>
<dbReference type="CDD" id="cd02972">
    <property type="entry name" value="DsbA_family"/>
    <property type="match status" value="1"/>
</dbReference>
<evidence type="ECO:0000313" key="4">
    <source>
        <dbReference type="Proteomes" id="UP001366085"/>
    </source>
</evidence>
<accession>A0ABU8LGK0</accession>
<protein>
    <submittedName>
        <fullName evidence="3">Thioredoxin domain-containing protein</fullName>
    </submittedName>
</protein>
<organism evidence="3 4">
    <name type="scientific">Microbacterium istanbulense</name>
    <dbReference type="NCBI Taxonomy" id="3122049"/>
    <lineage>
        <taxon>Bacteria</taxon>
        <taxon>Bacillati</taxon>
        <taxon>Actinomycetota</taxon>
        <taxon>Actinomycetes</taxon>
        <taxon>Micrococcales</taxon>
        <taxon>Microbacteriaceae</taxon>
        <taxon>Microbacterium</taxon>
    </lineage>
</organism>
<dbReference type="RefSeq" id="WP_337316237.1">
    <property type="nucleotide sequence ID" value="NZ_JBBDGN010000001.1"/>
</dbReference>
<sequence>MAAAAQGKTNWFAIGISIAVVVVLVVLGVVVVWLNNQATDAGPAPQGDLINSETGALTFGDGEDTVAVYIDFMCPICNSFEQQYGAQLQQAAADDKITLEYHPIAILDHYSQGAEYSSRSAAAMFCVAESNPDLALDYMESLFTNQPAENTTGLTDEQLAAMAEEVGAGDAARCIADGTYKKFGAAQAKANDIQGTPTVEVNGTRLDLQAGEITQMEALLK</sequence>
<keyword evidence="4" id="KW-1185">Reference proteome</keyword>
<evidence type="ECO:0000313" key="3">
    <source>
        <dbReference type="EMBL" id="MEJ1090145.1"/>
    </source>
</evidence>
<gene>
    <name evidence="3" type="ORF">WDU93_00445</name>
</gene>
<reference evidence="3 4" key="1">
    <citation type="submission" date="2024-02" db="EMBL/GenBank/DDBJ databases">
        <authorList>
            <person name="Saticioglu I.B."/>
        </authorList>
    </citation>
    <scope>NUCLEOTIDE SEQUENCE [LARGE SCALE GENOMIC DNA]</scope>
    <source>
        <strain evidence="3 4">Mu-43</strain>
    </source>
</reference>
<keyword evidence="1" id="KW-0472">Membrane</keyword>
<dbReference type="EMBL" id="JBBDGN010000001">
    <property type="protein sequence ID" value="MEJ1090145.1"/>
    <property type="molecule type" value="Genomic_DNA"/>
</dbReference>
<feature type="domain" description="Thioredoxin-like fold" evidence="2">
    <location>
        <begin position="63"/>
        <end position="207"/>
    </location>
</feature>
<dbReference type="InterPro" id="IPR012336">
    <property type="entry name" value="Thioredoxin-like_fold"/>
</dbReference>
<proteinExistence type="predicted"/>
<name>A0ABU8LGK0_9MICO</name>
<feature type="transmembrane region" description="Helical" evidence="1">
    <location>
        <begin position="12"/>
        <end position="34"/>
    </location>
</feature>
<keyword evidence="1" id="KW-0812">Transmembrane</keyword>
<evidence type="ECO:0000259" key="2">
    <source>
        <dbReference type="Pfam" id="PF13462"/>
    </source>
</evidence>
<dbReference type="InterPro" id="IPR036249">
    <property type="entry name" value="Thioredoxin-like_sf"/>
</dbReference>